<dbReference type="HOGENOM" id="CLU_111523_0_0_5"/>
<dbReference type="InterPro" id="IPR025979">
    <property type="entry name" value="ChrR-like_cupin_dom"/>
</dbReference>
<dbReference type="Proteomes" id="UP000006833">
    <property type="component" value="Chromosome"/>
</dbReference>
<reference evidence="3" key="1">
    <citation type="journal article" date="2010" name="ISME J.">
        <title>The complete genome sequence of the algal symbiont Dinoroseobacter shibae: a hitchhiker's guide to life in the sea.</title>
        <authorList>
            <person name="Wagner-Dobler I."/>
            <person name="Ballhausen B."/>
            <person name="Berger M."/>
            <person name="Brinkhoff T."/>
            <person name="Buchholz I."/>
            <person name="Bunk B."/>
            <person name="Cypionka H."/>
            <person name="Daniel R."/>
            <person name="Drepper T."/>
            <person name="Gerdts G."/>
            <person name="Hahnke S."/>
            <person name="Han C."/>
            <person name="Jahn D."/>
            <person name="Kalhoefer D."/>
            <person name="Kiss H."/>
            <person name="Klenk H.P."/>
            <person name="Kyrpides N."/>
            <person name="Liebl W."/>
            <person name="Liesegang H."/>
            <person name="Meincke L."/>
            <person name="Pati A."/>
            <person name="Petersen J."/>
            <person name="Piekarski T."/>
            <person name="Pommerenke C."/>
            <person name="Pradella S."/>
            <person name="Pukall R."/>
            <person name="Rabus R."/>
            <person name="Stackebrandt E."/>
            <person name="Thole S."/>
            <person name="Thompson L."/>
            <person name="Tielen P."/>
            <person name="Tomasch J."/>
            <person name="von Jan M."/>
            <person name="Wanphrut N."/>
            <person name="Wichels A."/>
            <person name="Zech H."/>
            <person name="Simon M."/>
        </authorList>
    </citation>
    <scope>NUCLEOTIDE SEQUENCE [LARGE SCALE GENOMIC DNA]</scope>
    <source>
        <strain evidence="3">DSM 16493 / NCIMB 14021 / DFL 12</strain>
    </source>
</reference>
<dbReference type="Pfam" id="PF12973">
    <property type="entry name" value="Cupin_7"/>
    <property type="match status" value="2"/>
</dbReference>
<evidence type="ECO:0000259" key="1">
    <source>
        <dbReference type="Pfam" id="PF12973"/>
    </source>
</evidence>
<evidence type="ECO:0000313" key="2">
    <source>
        <dbReference type="EMBL" id="ABV91774.1"/>
    </source>
</evidence>
<organism evidence="2 3">
    <name type="scientific">Dinoroseobacter shibae (strain DSM 16493 / NCIMB 14021 / DFL 12)</name>
    <dbReference type="NCBI Taxonomy" id="398580"/>
    <lineage>
        <taxon>Bacteria</taxon>
        <taxon>Pseudomonadati</taxon>
        <taxon>Pseudomonadota</taxon>
        <taxon>Alphaproteobacteria</taxon>
        <taxon>Rhodobacterales</taxon>
        <taxon>Roseobacteraceae</taxon>
        <taxon>Dinoroseobacter</taxon>
    </lineage>
</organism>
<dbReference type="AlphaFoldDB" id="A8LJU8"/>
<dbReference type="STRING" id="398580.Dshi_0025"/>
<gene>
    <name evidence="2" type="primary">chrR2</name>
    <name evidence="2" type="ordered locus">Dshi_0025</name>
</gene>
<evidence type="ECO:0000313" key="3">
    <source>
        <dbReference type="Proteomes" id="UP000006833"/>
    </source>
</evidence>
<dbReference type="InterPro" id="IPR011051">
    <property type="entry name" value="RmlC_Cupin_sf"/>
</dbReference>
<accession>A8LJU8</accession>
<dbReference type="SUPFAM" id="SSF51182">
    <property type="entry name" value="RmlC-like cupins"/>
    <property type="match status" value="2"/>
</dbReference>
<dbReference type="RefSeq" id="WP_012176707.1">
    <property type="nucleotide sequence ID" value="NC_009952.1"/>
</dbReference>
<dbReference type="EMBL" id="CP000830">
    <property type="protein sequence ID" value="ABV91774.1"/>
    <property type="molecule type" value="Genomic_DNA"/>
</dbReference>
<feature type="domain" description="ChrR-like cupin" evidence="1">
    <location>
        <begin position="118"/>
        <end position="217"/>
    </location>
</feature>
<dbReference type="CDD" id="cd20303">
    <property type="entry name" value="cupin_ChrR_1"/>
    <property type="match status" value="2"/>
</dbReference>
<protein>
    <submittedName>
        <fullName evidence="2">Transcriptional activator anti-ECFsigma factor</fullName>
    </submittedName>
</protein>
<dbReference type="Gene3D" id="2.60.120.10">
    <property type="entry name" value="Jelly Rolls"/>
    <property type="match status" value="1"/>
</dbReference>
<proteinExistence type="predicted"/>
<dbReference type="InterPro" id="IPR014710">
    <property type="entry name" value="RmlC-like_jellyroll"/>
</dbReference>
<keyword evidence="3" id="KW-1185">Reference proteome</keyword>
<sequence length="223" mass="24423">MKLNADFTRRVVVRPEDYAWVDSPASGVQRMMLDRIGDEVARATSLVRFAPNSQFDAHSHGGGEEFLVLEGVFSDEHADYPAGSYVRNPIGTAHTPHIGPEGATILVKLHQFDPEDTEQKVIDTRVAAFLPGAAPGLSVLPLHTVPGESVALVRWAPGTRFAAHRHWGGEEIFVLEGVFQDEHGDYPAGSWLRSPHQSEHAPFSEEGCLIYVKTGHLPMQEAA</sequence>
<feature type="domain" description="ChrR-like cupin" evidence="1">
    <location>
        <begin position="9"/>
        <end position="112"/>
    </location>
</feature>
<dbReference type="KEGG" id="dsh:Dshi_0025"/>
<dbReference type="eggNOG" id="COG3806">
    <property type="taxonomic scope" value="Bacteria"/>
</dbReference>
<name>A8LJU8_DINSH</name>
<dbReference type="OrthoDB" id="9801227at2"/>